<dbReference type="AlphaFoldDB" id="A0A1F6BTP2"/>
<dbReference type="InterPro" id="IPR013328">
    <property type="entry name" value="6PGD_dom2"/>
</dbReference>
<feature type="domain" description="UDP-glucose/GDP-mannose dehydrogenase N-terminal" evidence="3">
    <location>
        <begin position="52"/>
        <end position="148"/>
    </location>
</feature>
<dbReference type="PANTHER" id="PTHR43750">
    <property type="entry name" value="UDP-GLUCOSE 6-DEHYDROGENASE TUAD"/>
    <property type="match status" value="1"/>
</dbReference>
<dbReference type="SUPFAM" id="SSF48179">
    <property type="entry name" value="6-phosphogluconate dehydrogenase C-terminal domain-like"/>
    <property type="match status" value="1"/>
</dbReference>
<dbReference type="Pfam" id="PF00984">
    <property type="entry name" value="UDPG_MGDP_dh"/>
    <property type="match status" value="1"/>
</dbReference>
<dbReference type="InterPro" id="IPR001732">
    <property type="entry name" value="UDP-Glc/GDP-Man_DH_N"/>
</dbReference>
<evidence type="ECO:0000259" key="3">
    <source>
        <dbReference type="Pfam" id="PF03721"/>
    </source>
</evidence>
<dbReference type="GO" id="GO:0016616">
    <property type="term" value="F:oxidoreductase activity, acting on the CH-OH group of donors, NAD or NADP as acceptor"/>
    <property type="evidence" value="ECO:0007669"/>
    <property type="project" value="InterPro"/>
</dbReference>
<dbReference type="STRING" id="1798471.A3A21_01160"/>
<dbReference type="Gene3D" id="1.10.1040.10">
    <property type="entry name" value="N-(1-d-carboxylethyl)-l-norvaline Dehydrogenase, domain 2"/>
    <property type="match status" value="1"/>
</dbReference>
<evidence type="ECO:0000256" key="1">
    <source>
        <dbReference type="ARBA" id="ARBA00006601"/>
    </source>
</evidence>
<dbReference type="PANTHER" id="PTHR43750:SF3">
    <property type="entry name" value="UDP-GLUCOSE 6-DEHYDROGENASE TUAD"/>
    <property type="match status" value="1"/>
</dbReference>
<gene>
    <name evidence="4" type="ORF">A3A21_01160</name>
</gene>
<sequence length="274" mass="30337">MEKKKIGIIGVGYVGGALQKWFSAKDGSASDGEKQAYDVFVYDKFKNVGSISEINKADIVFVAVPTPFHEDGRGYDDSAVRESLKNIEDGKVIIIKSTVIPGSTKKFQEAYSKKTILFNPEFLRAKTAEEDYLHPNIQVVGYASDMGKEIAPNILELLPKADVSEIITSTEAEVLKYWLNSYLATRVIFANEMYDLCSALGDANYDVVKKCLISDPRIGKSHWEVHDDGYRGYGGACFPKDTKALLQKAKELGVSLSLLKTADEVNKQLRSDSK</sequence>
<dbReference type="InterPro" id="IPR008927">
    <property type="entry name" value="6-PGluconate_DH-like_C_sf"/>
</dbReference>
<evidence type="ECO:0000259" key="2">
    <source>
        <dbReference type="Pfam" id="PF00984"/>
    </source>
</evidence>
<proteinExistence type="inferred from homology"/>
<dbReference type="SUPFAM" id="SSF51735">
    <property type="entry name" value="NAD(P)-binding Rossmann-fold domains"/>
    <property type="match status" value="1"/>
</dbReference>
<organism evidence="4 5">
    <name type="scientific">Candidatus Jorgensenbacteria bacterium RIFCSPLOWO2_01_FULL_45_25b</name>
    <dbReference type="NCBI Taxonomy" id="1798471"/>
    <lineage>
        <taxon>Bacteria</taxon>
        <taxon>Candidatus Joergenseniibacteriota</taxon>
    </lineage>
</organism>
<dbReference type="Pfam" id="PF03721">
    <property type="entry name" value="UDPG_MGDP_dh_N"/>
    <property type="match status" value="1"/>
</dbReference>
<dbReference type="InterPro" id="IPR036291">
    <property type="entry name" value="NAD(P)-bd_dom_sf"/>
</dbReference>
<dbReference type="InterPro" id="IPR014026">
    <property type="entry name" value="UDP-Glc/GDP-Man_DH_dimer"/>
</dbReference>
<name>A0A1F6BTP2_9BACT</name>
<dbReference type="EMBL" id="MFKK01000028">
    <property type="protein sequence ID" value="OGG40314.1"/>
    <property type="molecule type" value="Genomic_DNA"/>
</dbReference>
<protein>
    <recommendedName>
        <fullName evidence="6">UDP-glucose 6-dehydrogenase</fullName>
    </recommendedName>
</protein>
<feature type="domain" description="UDP-glucose/GDP-mannose dehydrogenase dimerisation" evidence="2">
    <location>
        <begin position="171"/>
        <end position="267"/>
    </location>
</feature>
<dbReference type="GO" id="GO:0051287">
    <property type="term" value="F:NAD binding"/>
    <property type="evidence" value="ECO:0007669"/>
    <property type="project" value="InterPro"/>
</dbReference>
<evidence type="ECO:0008006" key="6">
    <source>
        <dbReference type="Google" id="ProtNLM"/>
    </source>
</evidence>
<evidence type="ECO:0000313" key="5">
    <source>
        <dbReference type="Proteomes" id="UP000176996"/>
    </source>
</evidence>
<accession>A0A1F6BTP2</accession>
<comment type="caution">
    <text evidence="4">The sequence shown here is derived from an EMBL/GenBank/DDBJ whole genome shotgun (WGS) entry which is preliminary data.</text>
</comment>
<dbReference type="Proteomes" id="UP000176996">
    <property type="component" value="Unassembled WGS sequence"/>
</dbReference>
<comment type="similarity">
    <text evidence="1">Belongs to the UDP-glucose/GDP-mannose dehydrogenase family.</text>
</comment>
<evidence type="ECO:0000313" key="4">
    <source>
        <dbReference type="EMBL" id="OGG40314.1"/>
    </source>
</evidence>
<reference evidence="4 5" key="1">
    <citation type="journal article" date="2016" name="Nat. Commun.">
        <title>Thousands of microbial genomes shed light on interconnected biogeochemical processes in an aquifer system.</title>
        <authorList>
            <person name="Anantharaman K."/>
            <person name="Brown C.T."/>
            <person name="Hug L.A."/>
            <person name="Sharon I."/>
            <person name="Castelle C.J."/>
            <person name="Probst A.J."/>
            <person name="Thomas B.C."/>
            <person name="Singh A."/>
            <person name="Wilkins M.J."/>
            <person name="Karaoz U."/>
            <person name="Brodie E.L."/>
            <person name="Williams K.H."/>
            <person name="Hubbard S.S."/>
            <person name="Banfield J.F."/>
        </authorList>
    </citation>
    <scope>NUCLEOTIDE SEQUENCE [LARGE SCALE GENOMIC DNA]</scope>
</reference>
<dbReference type="Gene3D" id="3.40.50.720">
    <property type="entry name" value="NAD(P)-binding Rossmann-like Domain"/>
    <property type="match status" value="1"/>
</dbReference>